<feature type="region of interest" description="Disordered" evidence="1">
    <location>
        <begin position="1"/>
        <end position="153"/>
    </location>
</feature>
<proteinExistence type="predicted"/>
<dbReference type="Proteomes" id="UP001184230">
    <property type="component" value="Unassembled WGS sequence"/>
</dbReference>
<reference evidence="2 3" key="1">
    <citation type="submission" date="2023-07" db="EMBL/GenBank/DDBJ databases">
        <title>Sorghum-associated microbial communities from plants grown in Nebraska, USA.</title>
        <authorList>
            <person name="Schachtman D."/>
        </authorList>
    </citation>
    <scope>NUCLEOTIDE SEQUENCE [LARGE SCALE GENOMIC DNA]</scope>
    <source>
        <strain evidence="2 3">DS1781</strain>
    </source>
</reference>
<protein>
    <recommendedName>
        <fullName evidence="4">Chemotaxis protein</fullName>
    </recommendedName>
</protein>
<evidence type="ECO:0000256" key="1">
    <source>
        <dbReference type="SAM" id="MobiDB-lite"/>
    </source>
</evidence>
<gene>
    <name evidence="2" type="ORF">J2739_005291</name>
</gene>
<evidence type="ECO:0000313" key="2">
    <source>
        <dbReference type="EMBL" id="MDR6539495.1"/>
    </source>
</evidence>
<feature type="compositionally biased region" description="Basic and acidic residues" evidence="1">
    <location>
        <begin position="11"/>
        <end position="20"/>
    </location>
</feature>
<dbReference type="EMBL" id="JAVDRF010000017">
    <property type="protein sequence ID" value="MDR6539495.1"/>
    <property type="molecule type" value="Genomic_DNA"/>
</dbReference>
<organism evidence="2 3">
    <name type="scientific">Variovorax soli</name>
    <dbReference type="NCBI Taxonomy" id="376815"/>
    <lineage>
        <taxon>Bacteria</taxon>
        <taxon>Pseudomonadati</taxon>
        <taxon>Pseudomonadota</taxon>
        <taxon>Betaproteobacteria</taxon>
        <taxon>Burkholderiales</taxon>
        <taxon>Comamonadaceae</taxon>
        <taxon>Variovorax</taxon>
    </lineage>
</organism>
<keyword evidence="3" id="KW-1185">Reference proteome</keyword>
<feature type="compositionally biased region" description="Acidic residues" evidence="1">
    <location>
        <begin position="115"/>
        <end position="137"/>
    </location>
</feature>
<accession>A0ABU1NM12</accession>
<dbReference type="RefSeq" id="WP_309907230.1">
    <property type="nucleotide sequence ID" value="NZ_JAVDRF010000017.1"/>
</dbReference>
<evidence type="ECO:0008006" key="4">
    <source>
        <dbReference type="Google" id="ProtNLM"/>
    </source>
</evidence>
<evidence type="ECO:0000313" key="3">
    <source>
        <dbReference type="Proteomes" id="UP001184230"/>
    </source>
</evidence>
<name>A0ABU1NM12_9BURK</name>
<comment type="caution">
    <text evidence="2">The sequence shown here is derived from an EMBL/GenBank/DDBJ whole genome shotgun (WGS) entry which is preliminary data.</text>
</comment>
<sequence>MANSSILGGEHAPRKPRGTDVDALGPSDSSDSGSDVQTDRHRTAMPDESAEGALPIAHGTDSDASGTGERASAEAPAPEEDADILPDRIGTVPFDVGEVTDAVDDPAAASAGELAENEDSLDAENEDADEEESDEQDSGTAPLGRPVPVQRRR</sequence>